<dbReference type="PANTHER" id="PTHR19957:SF307">
    <property type="entry name" value="PROTEIN SSO1-RELATED"/>
    <property type="match status" value="1"/>
</dbReference>
<dbReference type="SMART" id="SM00503">
    <property type="entry name" value="SynN"/>
    <property type="match status" value="1"/>
</dbReference>
<feature type="domain" description="T-SNARE coiled-coil homology" evidence="9">
    <location>
        <begin position="289"/>
        <end position="351"/>
    </location>
</feature>
<accession>A0A4U0TKG5</accession>
<feature type="coiled-coil region" evidence="6">
    <location>
        <begin position="218"/>
        <end position="245"/>
    </location>
</feature>
<protein>
    <recommendedName>
        <fullName evidence="9">t-SNARE coiled-coil homology domain-containing protein</fullName>
    </recommendedName>
</protein>
<dbReference type="GO" id="GO:0000149">
    <property type="term" value="F:SNARE binding"/>
    <property type="evidence" value="ECO:0007669"/>
    <property type="project" value="TreeGrafter"/>
</dbReference>
<keyword evidence="3 8" id="KW-0812">Transmembrane</keyword>
<dbReference type="InterPro" id="IPR045242">
    <property type="entry name" value="Syntaxin"/>
</dbReference>
<dbReference type="Pfam" id="PF00804">
    <property type="entry name" value="Syntaxin"/>
    <property type="match status" value="1"/>
</dbReference>
<evidence type="ECO:0000256" key="3">
    <source>
        <dbReference type="ARBA" id="ARBA00022692"/>
    </source>
</evidence>
<dbReference type="PROSITE" id="PS50192">
    <property type="entry name" value="T_SNARE"/>
    <property type="match status" value="1"/>
</dbReference>
<dbReference type="InterPro" id="IPR006011">
    <property type="entry name" value="Syntaxin_N"/>
</dbReference>
<feature type="compositionally biased region" description="Gly residues" evidence="7">
    <location>
        <begin position="8"/>
        <end position="27"/>
    </location>
</feature>
<evidence type="ECO:0000256" key="4">
    <source>
        <dbReference type="ARBA" id="ARBA00022989"/>
    </source>
</evidence>
<dbReference type="SUPFAM" id="SSF47661">
    <property type="entry name" value="t-snare proteins"/>
    <property type="match status" value="1"/>
</dbReference>
<name>A0A4U0TKG5_9PEZI</name>
<keyword evidence="6" id="KW-0175">Coiled coil</keyword>
<sequence length="395" mass="43488">MSYNQYSGYGGNPYGEQGQGHGGGGYGSSNPYASDTGNPYGGYGQQTYGQPPQSNLQTSRVPHQGSNYSQGADSRYNEQQYGVPDSRYNEQQYGGVPAAAPAMPGQTPHVPGQPVQPGQNVQYVQAGPSVLSNQDFLSRVEAVKADIRTLTTHVGQIASMHQRSLGSPDSSASQQLESMITQTQILNTSIKDQIKFLETDAVRSKDNQVKNTQVGQLKSSFQKQLQEYRVEEANYEKRYREQIARQYRIVNPEASDQEVQEAADADWGNEGVFQTALKTNRAATASTVLGAVRARHNDIQKIEATLIQLNQLMEDLATAVVLQDEPIQQTEQHTENVKKDTEAGNVQLDKGIVHARRARKMKWWCFFITLAIIIILGLVLGLYFGLTRTNNGPGT</sequence>
<comment type="caution">
    <text evidence="10">The sequence shown here is derived from an EMBL/GenBank/DDBJ whole genome shotgun (WGS) entry which is preliminary data.</text>
</comment>
<proteinExistence type="inferred from homology"/>
<comment type="similarity">
    <text evidence="2">Belongs to the syntaxin family.</text>
</comment>
<dbReference type="InterPro" id="IPR010989">
    <property type="entry name" value="SNARE"/>
</dbReference>
<gene>
    <name evidence="10" type="ORF">B0A50_08239</name>
</gene>
<keyword evidence="5 8" id="KW-0472">Membrane</keyword>
<evidence type="ECO:0000256" key="5">
    <source>
        <dbReference type="ARBA" id="ARBA00023136"/>
    </source>
</evidence>
<evidence type="ECO:0000313" key="11">
    <source>
        <dbReference type="Proteomes" id="UP000308549"/>
    </source>
</evidence>
<evidence type="ECO:0000313" key="10">
    <source>
        <dbReference type="EMBL" id="TKA22277.1"/>
    </source>
</evidence>
<feature type="compositionally biased region" description="Polar residues" evidence="7">
    <location>
        <begin position="54"/>
        <end position="75"/>
    </location>
</feature>
<organism evidence="10 11">
    <name type="scientific">Salinomyces thailandicus</name>
    <dbReference type="NCBI Taxonomy" id="706561"/>
    <lineage>
        <taxon>Eukaryota</taxon>
        <taxon>Fungi</taxon>
        <taxon>Dikarya</taxon>
        <taxon>Ascomycota</taxon>
        <taxon>Pezizomycotina</taxon>
        <taxon>Dothideomycetes</taxon>
        <taxon>Dothideomycetidae</taxon>
        <taxon>Mycosphaerellales</taxon>
        <taxon>Teratosphaeriaceae</taxon>
        <taxon>Salinomyces</taxon>
    </lineage>
</organism>
<dbReference type="InterPro" id="IPR000727">
    <property type="entry name" value="T_SNARE_dom"/>
</dbReference>
<feature type="transmembrane region" description="Helical" evidence="8">
    <location>
        <begin position="363"/>
        <end position="386"/>
    </location>
</feature>
<evidence type="ECO:0000256" key="2">
    <source>
        <dbReference type="ARBA" id="ARBA00009063"/>
    </source>
</evidence>
<dbReference type="CDD" id="cd15849">
    <property type="entry name" value="SNARE_Sso1"/>
    <property type="match status" value="1"/>
</dbReference>
<dbReference type="Pfam" id="PF05739">
    <property type="entry name" value="SNARE"/>
    <property type="match status" value="1"/>
</dbReference>
<evidence type="ECO:0000256" key="6">
    <source>
        <dbReference type="SAM" id="Coils"/>
    </source>
</evidence>
<keyword evidence="4 8" id="KW-1133">Transmembrane helix</keyword>
<dbReference type="Proteomes" id="UP000308549">
    <property type="component" value="Unassembled WGS sequence"/>
</dbReference>
<keyword evidence="11" id="KW-1185">Reference proteome</keyword>
<dbReference type="OrthoDB" id="10255013at2759"/>
<dbReference type="GO" id="GO:0012505">
    <property type="term" value="C:endomembrane system"/>
    <property type="evidence" value="ECO:0007669"/>
    <property type="project" value="TreeGrafter"/>
</dbReference>
<dbReference type="GO" id="GO:0005484">
    <property type="term" value="F:SNAP receptor activity"/>
    <property type="evidence" value="ECO:0007669"/>
    <property type="project" value="TreeGrafter"/>
</dbReference>
<dbReference type="GO" id="GO:0006886">
    <property type="term" value="P:intracellular protein transport"/>
    <property type="evidence" value="ECO:0007669"/>
    <property type="project" value="TreeGrafter"/>
</dbReference>
<evidence type="ECO:0000256" key="1">
    <source>
        <dbReference type="ARBA" id="ARBA00004211"/>
    </source>
</evidence>
<evidence type="ECO:0000256" key="7">
    <source>
        <dbReference type="SAM" id="MobiDB-lite"/>
    </source>
</evidence>
<dbReference type="GO" id="GO:0006906">
    <property type="term" value="P:vesicle fusion"/>
    <property type="evidence" value="ECO:0007669"/>
    <property type="project" value="TreeGrafter"/>
</dbReference>
<evidence type="ECO:0000256" key="8">
    <source>
        <dbReference type="SAM" id="Phobius"/>
    </source>
</evidence>
<dbReference type="GO" id="GO:0005886">
    <property type="term" value="C:plasma membrane"/>
    <property type="evidence" value="ECO:0007669"/>
    <property type="project" value="TreeGrafter"/>
</dbReference>
<dbReference type="AlphaFoldDB" id="A0A4U0TKG5"/>
<dbReference type="PANTHER" id="PTHR19957">
    <property type="entry name" value="SYNTAXIN"/>
    <property type="match status" value="1"/>
</dbReference>
<comment type="subcellular location">
    <subcellularLocation>
        <location evidence="1">Membrane</location>
        <topology evidence="1">Single-pass type IV membrane protein</topology>
    </subcellularLocation>
</comment>
<dbReference type="GO" id="GO:0006887">
    <property type="term" value="P:exocytosis"/>
    <property type="evidence" value="ECO:0007669"/>
    <property type="project" value="TreeGrafter"/>
</dbReference>
<dbReference type="Gene3D" id="1.20.58.70">
    <property type="match status" value="1"/>
</dbReference>
<reference evidence="10 11" key="1">
    <citation type="submission" date="2017-03" db="EMBL/GenBank/DDBJ databases">
        <title>Genomes of endolithic fungi from Antarctica.</title>
        <authorList>
            <person name="Coleine C."/>
            <person name="Masonjones S."/>
            <person name="Stajich J.E."/>
        </authorList>
    </citation>
    <scope>NUCLEOTIDE SEQUENCE [LARGE SCALE GENOMIC DNA]</scope>
    <source>
        <strain evidence="10 11">CCFEE 6315</strain>
    </source>
</reference>
<evidence type="ECO:0000259" key="9">
    <source>
        <dbReference type="PROSITE" id="PS50192"/>
    </source>
</evidence>
<dbReference type="EMBL" id="NAJL01000079">
    <property type="protein sequence ID" value="TKA22277.1"/>
    <property type="molecule type" value="Genomic_DNA"/>
</dbReference>
<feature type="region of interest" description="Disordered" evidence="7">
    <location>
        <begin position="1"/>
        <end position="75"/>
    </location>
</feature>
<dbReference type="GO" id="GO:0048278">
    <property type="term" value="P:vesicle docking"/>
    <property type="evidence" value="ECO:0007669"/>
    <property type="project" value="TreeGrafter"/>
</dbReference>
<dbReference type="GO" id="GO:0031201">
    <property type="term" value="C:SNARE complex"/>
    <property type="evidence" value="ECO:0007669"/>
    <property type="project" value="TreeGrafter"/>
</dbReference>